<name>A0A1T8KTA7_9MYCO</name>
<proteinExistence type="predicted"/>
<feature type="domain" description="TPR repeat" evidence="2">
    <location>
        <begin position="228"/>
        <end position="491"/>
    </location>
</feature>
<dbReference type="AlphaFoldDB" id="A0A1T8KTA7"/>
<dbReference type="Pfam" id="PF23275">
    <property type="entry name" value="TPR_23"/>
    <property type="match status" value="1"/>
</dbReference>
<evidence type="ECO:0000256" key="1">
    <source>
        <dbReference type="SAM" id="MobiDB-lite"/>
    </source>
</evidence>
<evidence type="ECO:0000313" key="4">
    <source>
        <dbReference type="Proteomes" id="UP000190074"/>
    </source>
</evidence>
<gene>
    <name evidence="3" type="ORF">SAMEA2259716_01877</name>
</gene>
<protein>
    <recommendedName>
        <fullName evidence="2">TPR repeat domain-containing protein</fullName>
    </recommendedName>
</protein>
<dbReference type="InterPro" id="IPR057037">
    <property type="entry name" value="TPR_rep_actino"/>
</dbReference>
<sequence>MFTRPDVEAWRLSVLTDWAGTLKAGNETVVRELDAMTRHFEDVREDWQGLGFEAAREHAGTEHSSGIKVSTEVDSLHDAVTQGAGMLGSRRDVLLNKVADAEHDGCTVSADWKVAKTVPSGASQQQATYIANAVQGHQDAINAAVAALKDEADTTARAIDDASQRIRVRGDEAGDGDLAALDKPAEDDAKRIGEEDGKALADEAAKPADQRDNSVFARIGSQLPTHLLTDAELKELAAGREVATVPAAVQEYYRDLYRTAGKDGVLALGEYLKGQEAAGNPTAGLQRDALANGLTVISNERVGTGKDANGKLVNAGGYQYVPKSLQDLIAQRPGDGTMYPEYLAPPQTGPVGLPHSDRFPAPMPADGPYPGLPNPMKENYIRELGQFQSLMSEANPDYTPGTEMGTKLYEKAADMAAHPDLTNTSVNGKDFDKVAGGLAEFGGRNHEASYRIWSGDGMPPDYHKDSTVRALLGHNWSGSDGGSGAASLLNWIGEDAKLPNDDPMGHHARSALADMPRMLGSDHSHPDSETWKHVQDGFMHSPKLSDALSNVLASNMDAINPDRAAGWSGQSFVNRDGNPILNVADAQHMMELGSYTDEGRTTLTTGAELQRQQILTDEFRQNPNGPLSGLPSQTNGDFSGRLESAMRDAITHQNEAGAAEAKNPTDEVNQAKLFGAKLAGEIADKAIDKGIGSLPGGEAASLMFGATGMKPGDWVQEQMQHLMGMPEFQPVQLEDPAQLRARASDAIANNVLRSAYAAGVPLPSALLDGGQPIDMGGSQASAEAVTKAWSQFQKDHGIDQYIRDYQQSYDGGRSVEGHGG</sequence>
<dbReference type="Proteomes" id="UP000190074">
    <property type="component" value="Unassembled WGS sequence"/>
</dbReference>
<evidence type="ECO:0000313" key="3">
    <source>
        <dbReference type="EMBL" id="SKL85789.1"/>
    </source>
</evidence>
<dbReference type="EMBL" id="FVGW01000002">
    <property type="protein sequence ID" value="SKL85789.1"/>
    <property type="molecule type" value="Genomic_DNA"/>
</dbReference>
<evidence type="ECO:0000259" key="2">
    <source>
        <dbReference type="Pfam" id="PF23275"/>
    </source>
</evidence>
<reference evidence="3 4" key="1">
    <citation type="submission" date="2016-11" db="EMBL/GenBank/DDBJ databases">
        <authorList>
            <consortium name="Pathogen Informatics"/>
        </authorList>
    </citation>
    <scope>NUCLEOTIDE SEQUENCE [LARGE SCALE GENOMIC DNA]</scope>
    <source>
        <strain evidence="3 4">911</strain>
    </source>
</reference>
<organism evidence="3 4">
    <name type="scientific">Mycobacteroides abscessus subsp. massiliense</name>
    <dbReference type="NCBI Taxonomy" id="1962118"/>
    <lineage>
        <taxon>Bacteria</taxon>
        <taxon>Bacillati</taxon>
        <taxon>Actinomycetota</taxon>
        <taxon>Actinomycetes</taxon>
        <taxon>Mycobacteriales</taxon>
        <taxon>Mycobacteriaceae</taxon>
        <taxon>Mycobacteroides</taxon>
        <taxon>Mycobacteroides abscessus</taxon>
    </lineage>
</organism>
<feature type="compositionally biased region" description="Polar residues" evidence="1">
    <location>
        <begin position="619"/>
        <end position="637"/>
    </location>
</feature>
<dbReference type="RefSeq" id="WP_005065265.1">
    <property type="nucleotide sequence ID" value="NZ_FVGW01000002.1"/>
</dbReference>
<feature type="region of interest" description="Disordered" evidence="1">
    <location>
        <begin position="170"/>
        <end position="189"/>
    </location>
</feature>
<feature type="region of interest" description="Disordered" evidence="1">
    <location>
        <begin position="619"/>
        <end position="640"/>
    </location>
</feature>
<accession>A0A1T8KTA7</accession>